<dbReference type="Proteomes" id="UP000317043">
    <property type="component" value="Unassembled WGS sequence"/>
</dbReference>
<feature type="chain" id="PRO_5039114770" evidence="2">
    <location>
        <begin position="28"/>
        <end position="397"/>
    </location>
</feature>
<accession>A0A543B225</accession>
<dbReference type="InParanoid" id="A0A543B225"/>
<dbReference type="InterPro" id="IPR002372">
    <property type="entry name" value="PQQ_rpt_dom"/>
</dbReference>
<evidence type="ECO:0000259" key="3">
    <source>
        <dbReference type="Pfam" id="PF13360"/>
    </source>
</evidence>
<keyword evidence="5" id="KW-1185">Reference proteome</keyword>
<evidence type="ECO:0000256" key="1">
    <source>
        <dbReference type="SAM" id="MobiDB-lite"/>
    </source>
</evidence>
<feature type="region of interest" description="Disordered" evidence="1">
    <location>
        <begin position="32"/>
        <end position="63"/>
    </location>
</feature>
<gene>
    <name evidence="4" type="ORF">FB566_4471</name>
</gene>
<dbReference type="InterPro" id="IPR011047">
    <property type="entry name" value="Quinoprotein_ADH-like_sf"/>
</dbReference>
<reference evidence="4 5" key="1">
    <citation type="submission" date="2019-06" db="EMBL/GenBank/DDBJ databases">
        <title>Sequencing the genomes of 1000 actinobacteria strains.</title>
        <authorList>
            <person name="Klenk H.-P."/>
        </authorList>
    </citation>
    <scope>NUCLEOTIDE SEQUENCE [LARGE SCALE GENOMIC DNA]</scope>
    <source>
        <strain evidence="4 5">DSM 45928</strain>
    </source>
</reference>
<dbReference type="Gene3D" id="2.130.10.10">
    <property type="entry name" value="YVTN repeat-like/Quinoprotein amine dehydrogenase"/>
    <property type="match status" value="1"/>
</dbReference>
<evidence type="ECO:0000256" key="2">
    <source>
        <dbReference type="SAM" id="SignalP"/>
    </source>
</evidence>
<protein>
    <submittedName>
        <fullName evidence="4">Putative pyrroloquinoline-quinone binding quinoprotein</fullName>
    </submittedName>
</protein>
<dbReference type="PROSITE" id="PS51257">
    <property type="entry name" value="PROKAR_LIPOPROTEIN"/>
    <property type="match status" value="1"/>
</dbReference>
<dbReference type="EMBL" id="VFOW01000001">
    <property type="protein sequence ID" value="TQL78876.1"/>
    <property type="molecule type" value="Genomic_DNA"/>
</dbReference>
<proteinExistence type="predicted"/>
<dbReference type="Pfam" id="PF13360">
    <property type="entry name" value="PQQ_2"/>
    <property type="match status" value="1"/>
</dbReference>
<dbReference type="SUPFAM" id="SSF50998">
    <property type="entry name" value="Quinoprotein alcohol dehydrogenase-like"/>
    <property type="match status" value="1"/>
</dbReference>
<evidence type="ECO:0000313" key="5">
    <source>
        <dbReference type="Proteomes" id="UP000317043"/>
    </source>
</evidence>
<keyword evidence="2" id="KW-0732">Signal</keyword>
<dbReference type="AlphaFoldDB" id="A0A543B225"/>
<feature type="domain" description="Pyrrolo-quinoline quinone repeat" evidence="3">
    <location>
        <begin position="63"/>
        <end position="180"/>
    </location>
</feature>
<dbReference type="InterPro" id="IPR015943">
    <property type="entry name" value="WD40/YVTN_repeat-like_dom_sf"/>
</dbReference>
<evidence type="ECO:0000313" key="4">
    <source>
        <dbReference type="EMBL" id="TQL78876.1"/>
    </source>
</evidence>
<name>A0A543B225_9ACTN</name>
<comment type="caution">
    <text evidence="4">The sequence shown here is derived from an EMBL/GenBank/DDBJ whole genome shotgun (WGS) entry which is preliminary data.</text>
</comment>
<feature type="signal peptide" evidence="2">
    <location>
        <begin position="1"/>
        <end position="27"/>
    </location>
</feature>
<sequence>MPRMKDSNHVTMPRQLFIALAAVTALAVGGCGADSDAPDDKATETDTPDPSETPAGGTPGGLRQLWSQDLDHVEGVAGGFAVITPAGELTVLDAADGATRWSTPLPREDDGGTVFISASPDGTALYLAQAAEGGPSVAGVVPTVSAYDTAAGDQLWSVEVPDALATETKPVDASNGLIAAYGAVLSPEDGAILAEPGGLGDDAAFPVSSTALIRTDGLSSILGESPAGDRLWDETDLELAAACDPDMDITVIGAFGGVVVTTCFATNGTDVTVLFTDPTTGELIGEAPGDAMQSQPISEGVHDPATGISVIGGDAGQFGVNVASGEVVWTAEPGTVSSFGPVADGRLYATGGVLDVATGEVVESGDWAEALAATDGPYVMYLADDSTINTGLVYGAE</sequence>
<organism evidence="4 5">
    <name type="scientific">Stackebrandtia endophytica</name>
    <dbReference type="NCBI Taxonomy" id="1496996"/>
    <lineage>
        <taxon>Bacteria</taxon>
        <taxon>Bacillati</taxon>
        <taxon>Actinomycetota</taxon>
        <taxon>Actinomycetes</taxon>
        <taxon>Glycomycetales</taxon>
        <taxon>Glycomycetaceae</taxon>
        <taxon>Stackebrandtia</taxon>
    </lineage>
</organism>